<name>A0AAU2K3V8_9ACTN</name>
<sequence length="116" mass="12222">MNLPHRHDRARVPEGTPAEKTGPQTGAIPSGEARPEDVGTQSVHYVDGQPVLVVTGGASAPAALAAVEASGNPVVEYSAGRDLPLVHSNDPNVGFEPFGGMPVMWNRSEWADSDRR</sequence>
<proteinExistence type="predicted"/>
<evidence type="ECO:0000313" key="2">
    <source>
        <dbReference type="EMBL" id="WTU78436.1"/>
    </source>
</evidence>
<feature type="region of interest" description="Disordered" evidence="1">
    <location>
        <begin position="1"/>
        <end position="40"/>
    </location>
</feature>
<gene>
    <name evidence="2" type="ORF">OG327_36890</name>
</gene>
<evidence type="ECO:0000256" key="1">
    <source>
        <dbReference type="SAM" id="MobiDB-lite"/>
    </source>
</evidence>
<organism evidence="2">
    <name type="scientific">Streptomyces sp. NBC_00049</name>
    <dbReference type="NCBI Taxonomy" id="2903617"/>
    <lineage>
        <taxon>Bacteria</taxon>
        <taxon>Bacillati</taxon>
        <taxon>Actinomycetota</taxon>
        <taxon>Actinomycetes</taxon>
        <taxon>Kitasatosporales</taxon>
        <taxon>Streptomycetaceae</taxon>
        <taxon>Streptomyces</taxon>
    </lineage>
</organism>
<protein>
    <submittedName>
        <fullName evidence="2">Uncharacterized protein</fullName>
    </submittedName>
</protein>
<dbReference type="EMBL" id="CP108264">
    <property type="protein sequence ID" value="WTU78436.1"/>
    <property type="molecule type" value="Genomic_DNA"/>
</dbReference>
<accession>A0AAU2K3V8</accession>
<feature type="region of interest" description="Disordered" evidence="1">
    <location>
        <begin position="94"/>
        <end position="116"/>
    </location>
</feature>
<dbReference type="AlphaFoldDB" id="A0AAU2K3V8"/>
<reference evidence="2" key="1">
    <citation type="submission" date="2022-10" db="EMBL/GenBank/DDBJ databases">
        <title>The complete genomes of actinobacterial strains from the NBC collection.</title>
        <authorList>
            <person name="Joergensen T.S."/>
            <person name="Alvarez Arevalo M."/>
            <person name="Sterndorff E.B."/>
            <person name="Faurdal D."/>
            <person name="Vuksanovic O."/>
            <person name="Mourched A.-S."/>
            <person name="Charusanti P."/>
            <person name="Shaw S."/>
            <person name="Blin K."/>
            <person name="Weber T."/>
        </authorList>
    </citation>
    <scope>NUCLEOTIDE SEQUENCE</scope>
    <source>
        <strain evidence="2">NBC_00049</strain>
    </source>
</reference>